<evidence type="ECO:0000256" key="7">
    <source>
        <dbReference type="SAM" id="Phobius"/>
    </source>
</evidence>
<dbReference type="PANTHER" id="PTHR30489:SF0">
    <property type="entry name" value="LIPOPROTEIN-RELEASING SYSTEM TRANSMEMBRANE PROTEIN LOLE"/>
    <property type="match status" value="1"/>
</dbReference>
<organism evidence="10 11">
    <name type="scientific">Synoicihabitans lomoniglobus</name>
    <dbReference type="NCBI Taxonomy" id="2909285"/>
    <lineage>
        <taxon>Bacteria</taxon>
        <taxon>Pseudomonadati</taxon>
        <taxon>Verrucomicrobiota</taxon>
        <taxon>Opitutia</taxon>
        <taxon>Opitutales</taxon>
        <taxon>Opitutaceae</taxon>
        <taxon>Synoicihabitans</taxon>
    </lineage>
</organism>
<gene>
    <name evidence="10" type="ORF">PXH66_12040</name>
</gene>
<comment type="similarity">
    <text evidence="2">Belongs to the ABC-4 integral membrane protein family. LolC/E subfamily.</text>
</comment>
<dbReference type="AlphaFoldDB" id="A0AAF0CG13"/>
<keyword evidence="11" id="KW-1185">Reference proteome</keyword>
<evidence type="ECO:0000259" key="9">
    <source>
        <dbReference type="Pfam" id="PF12704"/>
    </source>
</evidence>
<dbReference type="Pfam" id="PF02687">
    <property type="entry name" value="FtsX"/>
    <property type="match status" value="1"/>
</dbReference>
<dbReference type="RefSeq" id="WP_330931737.1">
    <property type="nucleotide sequence ID" value="NZ_CP119075.1"/>
</dbReference>
<protein>
    <submittedName>
        <fullName evidence="10">ABC transporter permease</fullName>
    </submittedName>
</protein>
<dbReference type="GO" id="GO:0044874">
    <property type="term" value="P:lipoprotein localization to outer membrane"/>
    <property type="evidence" value="ECO:0007669"/>
    <property type="project" value="TreeGrafter"/>
</dbReference>
<dbReference type="PANTHER" id="PTHR30489">
    <property type="entry name" value="LIPOPROTEIN-RELEASING SYSTEM TRANSMEMBRANE PROTEIN LOLE"/>
    <property type="match status" value="1"/>
</dbReference>
<keyword evidence="6 7" id="KW-0472">Membrane</keyword>
<evidence type="ECO:0000259" key="8">
    <source>
        <dbReference type="Pfam" id="PF02687"/>
    </source>
</evidence>
<evidence type="ECO:0000256" key="6">
    <source>
        <dbReference type="ARBA" id="ARBA00023136"/>
    </source>
</evidence>
<evidence type="ECO:0000313" key="11">
    <source>
        <dbReference type="Proteomes" id="UP001218638"/>
    </source>
</evidence>
<proteinExistence type="inferred from homology"/>
<keyword evidence="4 7" id="KW-0812">Transmembrane</keyword>
<feature type="transmembrane region" description="Helical" evidence="7">
    <location>
        <begin position="269"/>
        <end position="294"/>
    </location>
</feature>
<comment type="subcellular location">
    <subcellularLocation>
        <location evidence="1">Cell membrane</location>
        <topology evidence="1">Multi-pass membrane protein</topology>
    </subcellularLocation>
</comment>
<keyword evidence="3" id="KW-1003">Cell membrane</keyword>
<evidence type="ECO:0000256" key="4">
    <source>
        <dbReference type="ARBA" id="ARBA00022692"/>
    </source>
</evidence>
<reference evidence="10" key="1">
    <citation type="submission" date="2023-03" db="EMBL/GenBank/DDBJ databases">
        <title>Lomoglobus Profundus gen. nov., sp. nov., a novel member of the phylum Verrucomicrobia, isolated from deep-marine sediment of South China Sea.</title>
        <authorList>
            <person name="Ahmad T."/>
            <person name="Ishaq S.E."/>
            <person name="Wang F."/>
        </authorList>
    </citation>
    <scope>NUCLEOTIDE SEQUENCE</scope>
    <source>
        <strain evidence="10">LMO-M01</strain>
    </source>
</reference>
<dbReference type="KEGG" id="slom:PXH66_12040"/>
<name>A0AAF0CG13_9BACT</name>
<dbReference type="Proteomes" id="UP001218638">
    <property type="component" value="Chromosome"/>
</dbReference>
<evidence type="ECO:0000256" key="1">
    <source>
        <dbReference type="ARBA" id="ARBA00004651"/>
    </source>
</evidence>
<feature type="transmembrane region" description="Helical" evidence="7">
    <location>
        <begin position="314"/>
        <end position="340"/>
    </location>
</feature>
<dbReference type="InterPro" id="IPR051447">
    <property type="entry name" value="Lipoprotein-release_system"/>
</dbReference>
<evidence type="ECO:0000256" key="2">
    <source>
        <dbReference type="ARBA" id="ARBA00005236"/>
    </source>
</evidence>
<dbReference type="EMBL" id="CP119075">
    <property type="protein sequence ID" value="WED63062.1"/>
    <property type="molecule type" value="Genomic_DNA"/>
</dbReference>
<feature type="transmembrane region" description="Helical" evidence="7">
    <location>
        <begin position="378"/>
        <end position="398"/>
    </location>
</feature>
<feature type="domain" description="MacB-like periplasmic core" evidence="9">
    <location>
        <begin position="23"/>
        <end position="234"/>
    </location>
</feature>
<evidence type="ECO:0000256" key="5">
    <source>
        <dbReference type="ARBA" id="ARBA00022989"/>
    </source>
</evidence>
<evidence type="ECO:0000313" key="10">
    <source>
        <dbReference type="EMBL" id="WED63062.1"/>
    </source>
</evidence>
<dbReference type="GO" id="GO:0098797">
    <property type="term" value="C:plasma membrane protein complex"/>
    <property type="evidence" value="ECO:0007669"/>
    <property type="project" value="TreeGrafter"/>
</dbReference>
<accession>A0AAF0CG13</accession>
<dbReference type="Pfam" id="PF12704">
    <property type="entry name" value="MacB_PCD"/>
    <property type="match status" value="1"/>
</dbReference>
<feature type="transmembrane region" description="Helical" evidence="7">
    <location>
        <begin position="20"/>
        <end position="44"/>
    </location>
</feature>
<feature type="domain" description="ABC3 transporter permease C-terminal" evidence="8">
    <location>
        <begin position="272"/>
        <end position="405"/>
    </location>
</feature>
<keyword evidence="5 7" id="KW-1133">Transmembrane helix</keyword>
<dbReference type="InterPro" id="IPR025857">
    <property type="entry name" value="MacB_PCD"/>
</dbReference>
<evidence type="ECO:0000256" key="3">
    <source>
        <dbReference type="ARBA" id="ARBA00022475"/>
    </source>
</evidence>
<sequence>MPWSLYLALKQLFPSGKRFPFFTVISMLGVTLGVWCLIVSIGVMGGFHREIRRMIVDTQGDVQIRAGAYLDNVDEVISVLEAQPDVVGVTPFAEGVVMMEHEFKPAFPALQGIDIDRVNSVVPLDSYVRSGSLEDLDDDSVILSSKLAYGIGARIGSVVEVYSPLLLEKMKDGEMMLPRELEVVGIFEIGHQSLDSSVVLVTLRRMQELYGLEEGVHGFNVKLAPDTDPDIAARGMNVALADIAPGAFARSWMDSNQDFLFVVQLEKNMIFFLLLFIIVVAAFSVTSSLLISVVRKTREIGLLSAMGGRARDVALCFCWQALIIGTSGTLVGVGLGFTVLHYRNDIIGLFTRLTGSEEALLRFYEFANLPAYLSPQDLTLIISLAITISTLAGLLPAWRAARLQPVEALRSE</sequence>
<dbReference type="InterPro" id="IPR003838">
    <property type="entry name" value="ABC3_permease_C"/>
</dbReference>